<feature type="transmembrane region" description="Helical" evidence="7">
    <location>
        <begin position="320"/>
        <end position="341"/>
    </location>
</feature>
<feature type="transmembrane region" description="Helical" evidence="7">
    <location>
        <begin position="348"/>
        <end position="368"/>
    </location>
</feature>
<evidence type="ECO:0000313" key="10">
    <source>
        <dbReference type="Proteomes" id="UP001227162"/>
    </source>
</evidence>
<evidence type="ECO:0000256" key="5">
    <source>
        <dbReference type="ARBA" id="ARBA00022989"/>
    </source>
</evidence>
<evidence type="ECO:0000256" key="6">
    <source>
        <dbReference type="ARBA" id="ARBA00023136"/>
    </source>
</evidence>
<dbReference type="CDD" id="cd06261">
    <property type="entry name" value="TM_PBP2"/>
    <property type="match status" value="1"/>
</dbReference>
<evidence type="ECO:0000256" key="2">
    <source>
        <dbReference type="ARBA" id="ARBA00022448"/>
    </source>
</evidence>
<dbReference type="PANTHER" id="PTHR30183">
    <property type="entry name" value="MOLYBDENUM TRANSPORT SYSTEM PERMEASE PROTEIN MODB"/>
    <property type="match status" value="1"/>
</dbReference>
<dbReference type="GO" id="GO:0005886">
    <property type="term" value="C:plasma membrane"/>
    <property type="evidence" value="ECO:0007669"/>
    <property type="project" value="UniProtKB-SubCell"/>
</dbReference>
<feature type="transmembrane region" description="Helical" evidence="7">
    <location>
        <begin position="127"/>
        <end position="150"/>
    </location>
</feature>
<feature type="transmembrane region" description="Helical" evidence="7">
    <location>
        <begin position="435"/>
        <end position="458"/>
    </location>
</feature>
<keyword evidence="3" id="KW-1003">Cell membrane</keyword>
<comment type="caution">
    <text evidence="9">The sequence shown here is derived from an EMBL/GenBank/DDBJ whole genome shotgun (WGS) entry which is preliminary data.</text>
</comment>
<evidence type="ECO:0000256" key="7">
    <source>
        <dbReference type="SAM" id="Phobius"/>
    </source>
</evidence>
<feature type="transmembrane region" description="Helical" evidence="7">
    <location>
        <begin position="478"/>
        <end position="499"/>
    </location>
</feature>
<feature type="transmembrane region" description="Helical" evidence="7">
    <location>
        <begin position="374"/>
        <end position="395"/>
    </location>
</feature>
<evidence type="ECO:0000256" key="4">
    <source>
        <dbReference type="ARBA" id="ARBA00022692"/>
    </source>
</evidence>
<evidence type="ECO:0000256" key="3">
    <source>
        <dbReference type="ARBA" id="ARBA00022475"/>
    </source>
</evidence>
<dbReference type="InterPro" id="IPR000515">
    <property type="entry name" value="MetI-like"/>
</dbReference>
<keyword evidence="6 7" id="KW-0472">Membrane</keyword>
<keyword evidence="2" id="KW-0813">Transport</keyword>
<protein>
    <submittedName>
        <fullName evidence="9">Thiamine/thiamine pyrophosphate ABC transporter permease ThiP</fullName>
    </submittedName>
</protein>
<feature type="transmembrane region" description="Helical" evidence="7">
    <location>
        <begin position="12"/>
        <end position="32"/>
    </location>
</feature>
<feature type="transmembrane region" description="Helical" evidence="7">
    <location>
        <begin position="85"/>
        <end position="107"/>
    </location>
</feature>
<feature type="transmembrane region" description="Helical" evidence="7">
    <location>
        <begin position="277"/>
        <end position="300"/>
    </location>
</feature>
<dbReference type="PROSITE" id="PS50928">
    <property type="entry name" value="ABC_TM1"/>
    <property type="match status" value="2"/>
</dbReference>
<name>A0AAJ1UA60_9RHOB</name>
<dbReference type="InterPro" id="IPR035906">
    <property type="entry name" value="MetI-like_sf"/>
</dbReference>
<dbReference type="AlphaFoldDB" id="A0AAJ1UA60"/>
<dbReference type="GO" id="GO:0055085">
    <property type="term" value="P:transmembrane transport"/>
    <property type="evidence" value="ECO:0007669"/>
    <property type="project" value="InterPro"/>
</dbReference>
<feature type="transmembrane region" description="Helical" evidence="7">
    <location>
        <begin position="185"/>
        <end position="208"/>
    </location>
</feature>
<dbReference type="EMBL" id="JANFFA010000002">
    <property type="protein sequence ID" value="MDQ2094078.1"/>
    <property type="molecule type" value="Genomic_DNA"/>
</dbReference>
<reference evidence="9" key="1">
    <citation type="submission" date="2022-07" db="EMBL/GenBank/DDBJ databases">
        <authorList>
            <person name="Otstavnykh N."/>
            <person name="Isaeva M."/>
            <person name="Bystritskaya E."/>
        </authorList>
    </citation>
    <scope>NUCLEOTIDE SEQUENCE</scope>
    <source>
        <strain evidence="9">10Alg 79</strain>
    </source>
</reference>
<dbReference type="PANTHER" id="PTHR30183:SF9">
    <property type="entry name" value="THIAMINE TRANSPORT SYSTEM PERMEASE PROTEIN THIP"/>
    <property type="match status" value="1"/>
</dbReference>
<gene>
    <name evidence="9" type="ORF">NOI20_08155</name>
</gene>
<feature type="transmembrane region" description="Helical" evidence="7">
    <location>
        <begin position="52"/>
        <end position="73"/>
    </location>
</feature>
<keyword evidence="5 7" id="KW-1133">Transmembrane helix</keyword>
<comment type="subcellular location">
    <subcellularLocation>
        <location evidence="1">Cell membrane</location>
        <topology evidence="1">Multi-pass membrane protein</topology>
    </subcellularLocation>
</comment>
<dbReference type="Proteomes" id="UP001227162">
    <property type="component" value="Unassembled WGS sequence"/>
</dbReference>
<reference evidence="9" key="2">
    <citation type="submission" date="2023-04" db="EMBL/GenBank/DDBJ databases">
        <title>'Rhodoalgimonas zhirmunskyi' gen. nov., isolated from a red alga.</title>
        <authorList>
            <person name="Nedashkovskaya O.I."/>
            <person name="Otstavnykh N.Y."/>
            <person name="Bystritskaya E.P."/>
            <person name="Balabanova L.A."/>
            <person name="Isaeva M.P."/>
        </authorList>
    </citation>
    <scope>NUCLEOTIDE SEQUENCE</scope>
    <source>
        <strain evidence="9">10Alg 79</strain>
    </source>
</reference>
<feature type="transmembrane region" description="Helical" evidence="7">
    <location>
        <begin position="234"/>
        <end position="257"/>
    </location>
</feature>
<evidence type="ECO:0000259" key="8">
    <source>
        <dbReference type="PROSITE" id="PS50928"/>
    </source>
</evidence>
<dbReference type="RefSeq" id="WP_317625697.1">
    <property type="nucleotide sequence ID" value="NZ_JANFFA010000002.1"/>
</dbReference>
<evidence type="ECO:0000313" key="9">
    <source>
        <dbReference type="EMBL" id="MDQ2094078.1"/>
    </source>
</evidence>
<feature type="domain" description="ABC transmembrane type-1" evidence="8">
    <location>
        <begin position="48"/>
        <end position="252"/>
    </location>
</feature>
<organism evidence="9 10">
    <name type="scientific">Rhodalgimonas zhirmunskyi</name>
    <dbReference type="NCBI Taxonomy" id="2964767"/>
    <lineage>
        <taxon>Bacteria</taxon>
        <taxon>Pseudomonadati</taxon>
        <taxon>Pseudomonadota</taxon>
        <taxon>Alphaproteobacteria</taxon>
        <taxon>Rhodobacterales</taxon>
        <taxon>Roseobacteraceae</taxon>
        <taxon>Rhodalgimonas</taxon>
    </lineage>
</organism>
<dbReference type="Gene3D" id="1.10.3720.10">
    <property type="entry name" value="MetI-like"/>
    <property type="match status" value="2"/>
</dbReference>
<accession>A0AAJ1UA60</accession>
<keyword evidence="10" id="KW-1185">Reference proteome</keyword>
<dbReference type="SUPFAM" id="SSF161098">
    <property type="entry name" value="MetI-like"/>
    <property type="match status" value="2"/>
</dbReference>
<feature type="domain" description="ABC transmembrane type-1" evidence="8">
    <location>
        <begin position="320"/>
        <end position="499"/>
    </location>
</feature>
<sequence length="509" mass="53806">MANRAFKIKPAEGISAAFVAAFVLVPLAAVIWRAGTLGGFSAADWAALRFTVGQALLSASLSVILAVPVAKALARRNFRGRRMLITLLGAPFILPVIVAVLGILAVFGRSGLVNTALDALGLPEISIYGLQGVVLAHVFFNLPLATRMILQGWQAIPGERFRLAASLGMRPRQVSRVLEWPMLRAVVPGAWMVIFVLCLSSFAVALTLGGGPRATTLELGIYQAFRYDFDLGRAAMLAVVQLGLAGGAALVALWVSVPSGFGAGLDRVVRRYEAETVLARVGDGLAIFAAAVFLLIPLGLVILNGIRGLSVMPSQVWEALGVSLLLALCATALTMVLALALARRGEAVGYLGLAISPMVIGTGLFLLVNPVISPMALAFPVTVAVNAVMALPFAVRVIGPEMRALEADWGRLGAVLNIRGWAWLRWVVLLRLRKSLSFAAGLSAALAMGDLGVVALFASPDWATLPLQMYRLMGAYQMQAAAGAGLLLLMSSLFLFWIFDRGGRGDVDV</sequence>
<keyword evidence="4 7" id="KW-0812">Transmembrane</keyword>
<evidence type="ECO:0000256" key="1">
    <source>
        <dbReference type="ARBA" id="ARBA00004651"/>
    </source>
</evidence>
<proteinExistence type="predicted"/>